<reference evidence="1 2" key="1">
    <citation type="submission" date="2017-11" db="EMBL/GenBank/DDBJ databases">
        <title>Draft genome sequence of environmental isolate Aeromonas cavernicola sp. nov. MDC 2508.</title>
        <authorList>
            <person name="Colston S.M."/>
            <person name="Navarro A."/>
            <person name="Martinez-Murcia A.J."/>
            <person name="Graf J."/>
        </authorList>
    </citation>
    <scope>NUCLEOTIDE SEQUENCE [LARGE SCALE GENOMIC DNA]</scope>
    <source>
        <strain evidence="1 2">MDC 2508</strain>
    </source>
</reference>
<proteinExistence type="predicted"/>
<dbReference type="Proteomes" id="UP000235861">
    <property type="component" value="Unassembled WGS sequence"/>
</dbReference>
<accession>A0A2H9U7E7</accession>
<name>A0A2H9U7E7_9GAMM</name>
<keyword evidence="2" id="KW-1185">Reference proteome</keyword>
<evidence type="ECO:0000313" key="2">
    <source>
        <dbReference type="Proteomes" id="UP000235861"/>
    </source>
</evidence>
<gene>
    <name evidence="1" type="ORF">CUC53_04655</name>
</gene>
<comment type="caution">
    <text evidence="1">The sequence shown here is derived from an EMBL/GenBank/DDBJ whole genome shotgun (WGS) entry which is preliminary data.</text>
</comment>
<sequence length="105" mass="11947">MKVLRKEVDIHIPDLRVIIRITDGGIAFFGERVNIRSPAMGDFYLDQDNWIITPDPQGGIALHSADAVTRFYRENRAVNNVCKLALVRSNDDQKSRHSRGHGHRP</sequence>
<dbReference type="EMBL" id="PGGC01000042">
    <property type="protein sequence ID" value="PJG59921.1"/>
    <property type="molecule type" value="Genomic_DNA"/>
</dbReference>
<evidence type="ECO:0000313" key="1">
    <source>
        <dbReference type="EMBL" id="PJG59921.1"/>
    </source>
</evidence>
<dbReference type="AlphaFoldDB" id="A0A2H9U7E7"/>
<organism evidence="1 2">
    <name type="scientific">Aeromonas cavernicola</name>
    <dbReference type="NCBI Taxonomy" id="1006623"/>
    <lineage>
        <taxon>Bacteria</taxon>
        <taxon>Pseudomonadati</taxon>
        <taxon>Pseudomonadota</taxon>
        <taxon>Gammaproteobacteria</taxon>
        <taxon>Aeromonadales</taxon>
        <taxon>Aeromonadaceae</taxon>
        <taxon>Aeromonas</taxon>
    </lineage>
</organism>
<protein>
    <submittedName>
        <fullName evidence="1">Uncharacterized protein</fullName>
    </submittedName>
</protein>